<evidence type="ECO:0000259" key="15">
    <source>
        <dbReference type="Pfam" id="PF00224"/>
    </source>
</evidence>
<organism evidence="17 18">
    <name type="scientific">Hwanghaeella grinnelliae</name>
    <dbReference type="NCBI Taxonomy" id="2500179"/>
    <lineage>
        <taxon>Bacteria</taxon>
        <taxon>Pseudomonadati</taxon>
        <taxon>Pseudomonadota</taxon>
        <taxon>Alphaproteobacteria</taxon>
        <taxon>Rhodospirillales</taxon>
        <taxon>Rhodospirillaceae</taxon>
        <taxon>Hwanghaeella</taxon>
    </lineage>
</organism>
<evidence type="ECO:0000256" key="8">
    <source>
        <dbReference type="ARBA" id="ARBA00022777"/>
    </source>
</evidence>
<comment type="catalytic activity">
    <reaction evidence="14">
        <text>pyruvate + ATP = phosphoenolpyruvate + ADP + H(+)</text>
        <dbReference type="Rhea" id="RHEA:18157"/>
        <dbReference type="ChEBI" id="CHEBI:15361"/>
        <dbReference type="ChEBI" id="CHEBI:15378"/>
        <dbReference type="ChEBI" id="CHEBI:30616"/>
        <dbReference type="ChEBI" id="CHEBI:58702"/>
        <dbReference type="ChEBI" id="CHEBI:456216"/>
        <dbReference type="EC" id="2.7.1.40"/>
    </reaction>
</comment>
<dbReference type="UniPathway" id="UPA00109">
    <property type="reaction ID" value="UER00188"/>
</dbReference>
<evidence type="ECO:0000256" key="11">
    <source>
        <dbReference type="ARBA" id="ARBA00023152"/>
    </source>
</evidence>
<protein>
    <recommendedName>
        <fullName evidence="4 13">Pyruvate kinase</fullName>
        <ecNumber evidence="4 13">2.7.1.40</ecNumber>
    </recommendedName>
</protein>
<keyword evidence="5 14" id="KW-0808">Transferase</keyword>
<dbReference type="AlphaFoldDB" id="A0A3S2W6E8"/>
<feature type="domain" description="Pyruvate kinase barrel" evidence="15">
    <location>
        <begin position="5"/>
        <end position="322"/>
    </location>
</feature>
<evidence type="ECO:0000256" key="12">
    <source>
        <dbReference type="ARBA" id="ARBA00023317"/>
    </source>
</evidence>
<dbReference type="NCBIfam" id="NF004886">
    <property type="entry name" value="PRK06247.1"/>
    <property type="match status" value="1"/>
</dbReference>
<dbReference type="EMBL" id="SADE01000001">
    <property type="protein sequence ID" value="RVU38354.1"/>
    <property type="molecule type" value="Genomic_DNA"/>
</dbReference>
<dbReference type="Gene3D" id="2.40.33.10">
    <property type="entry name" value="PK beta-barrel domain-like"/>
    <property type="match status" value="1"/>
</dbReference>
<dbReference type="RefSeq" id="WP_127763726.1">
    <property type="nucleotide sequence ID" value="NZ_SADE01000001.1"/>
</dbReference>
<dbReference type="SUPFAM" id="SSF51621">
    <property type="entry name" value="Phosphoenolpyruvate/pyruvate domain"/>
    <property type="match status" value="1"/>
</dbReference>
<dbReference type="Gene3D" id="3.40.1380.20">
    <property type="entry name" value="Pyruvate kinase, C-terminal domain"/>
    <property type="match status" value="1"/>
</dbReference>
<keyword evidence="12 17" id="KW-0670">Pyruvate</keyword>
<sequence>MKRNHRTKIVATLGPASSTEEQIESLFMAGVDVFRMNFSHGEPEEHRARHDAIRNVEKRTGRPIGIMMDLQGPKLRVGKFANGPIDLKEGAAFRLDLDKTLGDESRAPLPHPEIFAALEPGTDLLLDDGRVCLRVKSCGPDHADTEVVVGGPLSERKGVNVPGVVLPLSALTEKDRKDMEFGLSLGVDWCALSFVQRPEDIVEARDLVKGRAGILAKLEKPSAVQRLEEIVELTDAVMVARGDLGVEMPAEDVPVQQRRIITACRAAGKPVVVATQMLDSMMERPVPTRAEASDVATAVYEGADAVMLSGETAAGDYPLESVKMMNRIIERVQKEDLFWTGLTNQRHPPEDTTPDAISAAVRIAADTIDPAAIVTYTTSGSTSFRMARERPRQPIICLTPRESTARRQCIVWGVHACRTPDAHSLDDMVDIATHQARIDGFADPGDRVIITAGVPFGTPGKTNLLRIARVGVQD</sequence>
<evidence type="ECO:0000256" key="10">
    <source>
        <dbReference type="ARBA" id="ARBA00022842"/>
    </source>
</evidence>
<accession>A0A3S2W6E8</accession>
<dbReference type="PRINTS" id="PR01050">
    <property type="entry name" value="PYRUVTKNASE"/>
</dbReference>
<evidence type="ECO:0000259" key="16">
    <source>
        <dbReference type="Pfam" id="PF02887"/>
    </source>
</evidence>
<reference evidence="18" key="1">
    <citation type="submission" date="2019-01" db="EMBL/GenBank/DDBJ databases">
        <title>Gri0909 isolated from a small marine red alga.</title>
        <authorList>
            <person name="Kim J."/>
            <person name="Jeong S.E."/>
            <person name="Jeon C.O."/>
        </authorList>
    </citation>
    <scope>NUCLEOTIDE SEQUENCE [LARGE SCALE GENOMIC DNA]</scope>
    <source>
        <strain evidence="18">Gri0909</strain>
    </source>
</reference>
<keyword evidence="6" id="KW-0479">Metal-binding</keyword>
<keyword evidence="18" id="KW-1185">Reference proteome</keyword>
<dbReference type="Proteomes" id="UP000287447">
    <property type="component" value="Unassembled WGS sequence"/>
</dbReference>
<dbReference type="GO" id="GO:0030955">
    <property type="term" value="F:potassium ion binding"/>
    <property type="evidence" value="ECO:0007669"/>
    <property type="project" value="UniProtKB-UniRule"/>
</dbReference>
<name>A0A3S2W6E8_9PROT</name>
<keyword evidence="9" id="KW-0067">ATP-binding</keyword>
<keyword evidence="10 14" id="KW-0460">Magnesium</keyword>
<comment type="similarity">
    <text evidence="3 14">Belongs to the pyruvate kinase family.</text>
</comment>
<feature type="domain" description="Pyruvate kinase C-terminal" evidence="16">
    <location>
        <begin position="355"/>
        <end position="467"/>
    </location>
</feature>
<evidence type="ECO:0000256" key="5">
    <source>
        <dbReference type="ARBA" id="ARBA00022679"/>
    </source>
</evidence>
<evidence type="ECO:0000313" key="17">
    <source>
        <dbReference type="EMBL" id="RVU38354.1"/>
    </source>
</evidence>
<dbReference type="SUPFAM" id="SSF50800">
    <property type="entry name" value="PK beta-barrel domain-like"/>
    <property type="match status" value="1"/>
</dbReference>
<comment type="pathway">
    <text evidence="2 14">Carbohydrate degradation; glycolysis; pyruvate from D-glyceraldehyde 3-phosphate: step 5/5.</text>
</comment>
<evidence type="ECO:0000256" key="4">
    <source>
        <dbReference type="ARBA" id="ARBA00012142"/>
    </source>
</evidence>
<dbReference type="InterPro" id="IPR036918">
    <property type="entry name" value="Pyrv_Knase_C_sf"/>
</dbReference>
<evidence type="ECO:0000256" key="6">
    <source>
        <dbReference type="ARBA" id="ARBA00022723"/>
    </source>
</evidence>
<dbReference type="NCBIfam" id="NF004978">
    <property type="entry name" value="PRK06354.1"/>
    <property type="match status" value="1"/>
</dbReference>
<dbReference type="PANTHER" id="PTHR11817">
    <property type="entry name" value="PYRUVATE KINASE"/>
    <property type="match status" value="1"/>
</dbReference>
<evidence type="ECO:0000256" key="2">
    <source>
        <dbReference type="ARBA" id="ARBA00004997"/>
    </source>
</evidence>
<dbReference type="FunFam" id="2.40.33.10:FF:000001">
    <property type="entry name" value="Pyruvate kinase"/>
    <property type="match status" value="1"/>
</dbReference>
<dbReference type="InterPro" id="IPR015813">
    <property type="entry name" value="Pyrv/PenolPyrv_kinase-like_dom"/>
</dbReference>
<dbReference type="InterPro" id="IPR015806">
    <property type="entry name" value="Pyrv_Knase_insert_dom_sf"/>
</dbReference>
<dbReference type="Pfam" id="PF02887">
    <property type="entry name" value="PK_C"/>
    <property type="match status" value="1"/>
</dbReference>
<evidence type="ECO:0000256" key="14">
    <source>
        <dbReference type="RuleBase" id="RU000504"/>
    </source>
</evidence>
<evidence type="ECO:0000256" key="1">
    <source>
        <dbReference type="ARBA" id="ARBA00001958"/>
    </source>
</evidence>
<dbReference type="NCBIfam" id="TIGR01064">
    <property type="entry name" value="pyruv_kin"/>
    <property type="match status" value="1"/>
</dbReference>
<evidence type="ECO:0000256" key="3">
    <source>
        <dbReference type="ARBA" id="ARBA00008663"/>
    </source>
</evidence>
<dbReference type="InterPro" id="IPR015793">
    <property type="entry name" value="Pyrv_Knase_brl"/>
</dbReference>
<dbReference type="InterPro" id="IPR001697">
    <property type="entry name" value="Pyr_Knase"/>
</dbReference>
<dbReference type="EC" id="2.7.1.40" evidence="4 13"/>
<proteinExistence type="inferred from homology"/>
<comment type="caution">
    <text evidence="17">The sequence shown here is derived from an EMBL/GenBank/DDBJ whole genome shotgun (WGS) entry which is preliminary data.</text>
</comment>
<comment type="cofactor">
    <cofactor evidence="1">
        <name>K(+)</name>
        <dbReference type="ChEBI" id="CHEBI:29103"/>
    </cofactor>
</comment>
<dbReference type="GO" id="GO:0005524">
    <property type="term" value="F:ATP binding"/>
    <property type="evidence" value="ECO:0007669"/>
    <property type="project" value="UniProtKB-KW"/>
</dbReference>
<dbReference type="GO" id="GO:0000287">
    <property type="term" value="F:magnesium ion binding"/>
    <property type="evidence" value="ECO:0007669"/>
    <property type="project" value="UniProtKB-UniRule"/>
</dbReference>
<dbReference type="PROSITE" id="PS00110">
    <property type="entry name" value="PYRUVATE_KINASE"/>
    <property type="match status" value="1"/>
</dbReference>
<keyword evidence="11 14" id="KW-0324">Glycolysis</keyword>
<dbReference type="Pfam" id="PF00224">
    <property type="entry name" value="PK"/>
    <property type="match status" value="1"/>
</dbReference>
<dbReference type="OrthoDB" id="9812123at2"/>
<evidence type="ECO:0000256" key="9">
    <source>
        <dbReference type="ARBA" id="ARBA00022840"/>
    </source>
</evidence>
<evidence type="ECO:0000313" key="18">
    <source>
        <dbReference type="Proteomes" id="UP000287447"/>
    </source>
</evidence>
<dbReference type="NCBIfam" id="NF004491">
    <property type="entry name" value="PRK05826.1"/>
    <property type="match status" value="1"/>
</dbReference>
<dbReference type="GO" id="GO:0004743">
    <property type="term" value="F:pyruvate kinase activity"/>
    <property type="evidence" value="ECO:0007669"/>
    <property type="project" value="UniProtKB-UniRule"/>
</dbReference>
<keyword evidence="7" id="KW-0547">Nucleotide-binding</keyword>
<evidence type="ECO:0000256" key="13">
    <source>
        <dbReference type="NCBIfam" id="TIGR01064"/>
    </source>
</evidence>
<evidence type="ECO:0000256" key="7">
    <source>
        <dbReference type="ARBA" id="ARBA00022741"/>
    </source>
</evidence>
<dbReference type="SUPFAM" id="SSF52935">
    <property type="entry name" value="PK C-terminal domain-like"/>
    <property type="match status" value="1"/>
</dbReference>
<dbReference type="InterPro" id="IPR011037">
    <property type="entry name" value="Pyrv_Knase-like_insert_dom_sf"/>
</dbReference>
<dbReference type="InterPro" id="IPR018209">
    <property type="entry name" value="Pyrv_Knase_AS"/>
</dbReference>
<dbReference type="InterPro" id="IPR015795">
    <property type="entry name" value="Pyrv_Knase_C"/>
</dbReference>
<dbReference type="InterPro" id="IPR040442">
    <property type="entry name" value="Pyrv_kinase-like_dom_sf"/>
</dbReference>
<gene>
    <name evidence="17" type="primary">pyk</name>
    <name evidence="17" type="ORF">EOI86_03430</name>
</gene>
<keyword evidence="8 14" id="KW-0418">Kinase</keyword>
<dbReference type="GO" id="GO:0016301">
    <property type="term" value="F:kinase activity"/>
    <property type="evidence" value="ECO:0007669"/>
    <property type="project" value="UniProtKB-KW"/>
</dbReference>
<dbReference type="Gene3D" id="3.20.20.60">
    <property type="entry name" value="Phosphoenolpyruvate-binding domains"/>
    <property type="match status" value="1"/>
</dbReference>